<evidence type="ECO:0000256" key="1">
    <source>
        <dbReference type="SAM" id="Coils"/>
    </source>
</evidence>
<reference evidence="3" key="1">
    <citation type="journal article" date="2018" name="Genome Biol. Evol.">
        <title>Genomics and development of Lentinus tigrinus, a white-rot wood-decaying mushroom with dimorphic fruiting bodies.</title>
        <authorList>
            <person name="Wu B."/>
            <person name="Xu Z."/>
            <person name="Knudson A."/>
            <person name="Carlson A."/>
            <person name="Chen N."/>
            <person name="Kovaka S."/>
            <person name="LaButti K."/>
            <person name="Lipzen A."/>
            <person name="Pennachio C."/>
            <person name="Riley R."/>
            <person name="Schakwitz W."/>
            <person name="Umezawa K."/>
            <person name="Ohm R.A."/>
            <person name="Grigoriev I.V."/>
            <person name="Nagy L.G."/>
            <person name="Gibbons J."/>
            <person name="Hibbett D."/>
        </authorList>
    </citation>
    <scope>NUCLEOTIDE SEQUENCE [LARGE SCALE GENOMIC DNA]</scope>
    <source>
        <strain evidence="3">ALCF2SS1-6</strain>
    </source>
</reference>
<proteinExistence type="predicted"/>
<feature type="compositionally biased region" description="Low complexity" evidence="2">
    <location>
        <begin position="59"/>
        <end position="76"/>
    </location>
</feature>
<protein>
    <submittedName>
        <fullName evidence="3">Uncharacterized protein</fullName>
    </submittedName>
</protein>
<gene>
    <name evidence="3" type="ORF">L227DRAFT_600293</name>
</gene>
<dbReference type="EMBL" id="ML122262">
    <property type="protein sequence ID" value="RPD61348.1"/>
    <property type="molecule type" value="Genomic_DNA"/>
</dbReference>
<evidence type="ECO:0000313" key="4">
    <source>
        <dbReference type="Proteomes" id="UP000313359"/>
    </source>
</evidence>
<keyword evidence="1" id="KW-0175">Coiled coil</keyword>
<dbReference type="OrthoDB" id="2758827at2759"/>
<keyword evidence="4" id="KW-1185">Reference proteome</keyword>
<dbReference type="STRING" id="1328759.A0A5C2SDI5"/>
<dbReference type="AlphaFoldDB" id="A0A5C2SDI5"/>
<evidence type="ECO:0000313" key="3">
    <source>
        <dbReference type="EMBL" id="RPD61348.1"/>
    </source>
</evidence>
<dbReference type="Proteomes" id="UP000313359">
    <property type="component" value="Unassembled WGS sequence"/>
</dbReference>
<feature type="region of interest" description="Disordered" evidence="2">
    <location>
        <begin position="211"/>
        <end position="257"/>
    </location>
</feature>
<organism evidence="3 4">
    <name type="scientific">Lentinus tigrinus ALCF2SS1-6</name>
    <dbReference type="NCBI Taxonomy" id="1328759"/>
    <lineage>
        <taxon>Eukaryota</taxon>
        <taxon>Fungi</taxon>
        <taxon>Dikarya</taxon>
        <taxon>Basidiomycota</taxon>
        <taxon>Agaricomycotina</taxon>
        <taxon>Agaricomycetes</taxon>
        <taxon>Polyporales</taxon>
        <taxon>Polyporaceae</taxon>
        <taxon>Lentinus</taxon>
    </lineage>
</organism>
<feature type="compositionally biased region" description="Basic and acidic residues" evidence="2">
    <location>
        <begin position="243"/>
        <end position="257"/>
    </location>
</feature>
<sequence length="280" mass="30823">MATRTKRAADAIDKRRPRRQHIILQTLPPVVFSTPTNTISIRLAMSTASVKSDTLSLGSAPSARSSLQSSQSAQAQDPVGDGKHSPSLSDIVSTDMVKTSVLTQAINSLHARIDQRDASLRQELQVAKDELRAETKQQGDRLEAKIDHALEHDLPLQFLAVHNRLDHVEKSMQSLEKSMRDEMNSMRNEIMQMLQQIQQGVQVHPLIVEQPPSPTLEFASDASERSAAGPSSPRHHQGLSAEARADRDSVSSSTRKLEGVLRRIHGITFGALNRKKSASQ</sequence>
<feature type="coiled-coil region" evidence="1">
    <location>
        <begin position="165"/>
        <end position="196"/>
    </location>
</feature>
<evidence type="ECO:0000256" key="2">
    <source>
        <dbReference type="SAM" id="MobiDB-lite"/>
    </source>
</evidence>
<feature type="region of interest" description="Disordered" evidence="2">
    <location>
        <begin position="54"/>
        <end position="89"/>
    </location>
</feature>
<accession>A0A5C2SDI5</accession>
<name>A0A5C2SDI5_9APHY</name>